<dbReference type="AlphaFoldDB" id="A0A9W7YHC0"/>
<dbReference type="EMBL" id="JANBOI010000008">
    <property type="protein sequence ID" value="KAJ1735903.1"/>
    <property type="molecule type" value="Genomic_DNA"/>
</dbReference>
<evidence type="ECO:0000313" key="2">
    <source>
        <dbReference type="EMBL" id="KAJ1735903.1"/>
    </source>
</evidence>
<protein>
    <recommendedName>
        <fullName evidence="1">SAC domain-containing protein</fullName>
    </recommendedName>
</protein>
<dbReference type="InterPro" id="IPR002013">
    <property type="entry name" value="SAC_dom"/>
</dbReference>
<comment type="caution">
    <text evidence="2">The sequence shown here is derived from an EMBL/GenBank/DDBJ whole genome shotgun (WGS) entry which is preliminary data.</text>
</comment>
<dbReference type="Proteomes" id="UP001143981">
    <property type="component" value="Unassembled WGS sequence"/>
</dbReference>
<dbReference type="OrthoDB" id="405996at2759"/>
<evidence type="ECO:0000259" key="1">
    <source>
        <dbReference type="PROSITE" id="PS50275"/>
    </source>
</evidence>
<dbReference type="GO" id="GO:0046856">
    <property type="term" value="P:phosphatidylinositol dephosphorylation"/>
    <property type="evidence" value="ECO:0007669"/>
    <property type="project" value="TreeGrafter"/>
</dbReference>
<dbReference type="PANTHER" id="PTHR45662">
    <property type="entry name" value="PHOSPHATIDYLINOSITIDE PHOSPHATASE SAC1"/>
    <property type="match status" value="1"/>
</dbReference>
<accession>A0A9W7YHC0</accession>
<proteinExistence type="predicted"/>
<dbReference type="InterPro" id="IPR022158">
    <property type="entry name" value="Inositol_phosphatase"/>
</dbReference>
<reference evidence="2" key="1">
    <citation type="submission" date="2022-07" db="EMBL/GenBank/DDBJ databases">
        <title>Phylogenomic reconstructions and comparative analyses of Kickxellomycotina fungi.</title>
        <authorList>
            <person name="Reynolds N.K."/>
            <person name="Stajich J.E."/>
            <person name="Barry K."/>
            <person name="Grigoriev I.V."/>
            <person name="Crous P."/>
            <person name="Smith M.E."/>
        </authorList>
    </citation>
    <scope>NUCLEOTIDE SEQUENCE</scope>
    <source>
        <strain evidence="2">BCRC 34381</strain>
    </source>
</reference>
<dbReference type="PROSITE" id="PS50275">
    <property type="entry name" value="SAC"/>
    <property type="match status" value="1"/>
</dbReference>
<keyword evidence="3" id="KW-1185">Reference proteome</keyword>
<dbReference type="GO" id="GO:0005783">
    <property type="term" value="C:endoplasmic reticulum"/>
    <property type="evidence" value="ECO:0007669"/>
    <property type="project" value="TreeGrafter"/>
</dbReference>
<evidence type="ECO:0000313" key="3">
    <source>
        <dbReference type="Proteomes" id="UP001143981"/>
    </source>
</evidence>
<organism evidence="2 3">
    <name type="scientific">Coemansia biformis</name>
    <dbReference type="NCBI Taxonomy" id="1286918"/>
    <lineage>
        <taxon>Eukaryota</taxon>
        <taxon>Fungi</taxon>
        <taxon>Fungi incertae sedis</taxon>
        <taxon>Zoopagomycota</taxon>
        <taxon>Kickxellomycotina</taxon>
        <taxon>Kickxellomycetes</taxon>
        <taxon>Kickxellales</taxon>
        <taxon>Kickxellaceae</taxon>
        <taxon>Coemansia</taxon>
    </lineage>
</organism>
<dbReference type="Pfam" id="PF02383">
    <property type="entry name" value="Syja_N"/>
    <property type="match status" value="1"/>
</dbReference>
<dbReference type="GO" id="GO:0043812">
    <property type="term" value="F:phosphatidylinositol-4-phosphate phosphatase activity"/>
    <property type="evidence" value="ECO:0007669"/>
    <property type="project" value="TreeGrafter"/>
</dbReference>
<feature type="domain" description="SAC" evidence="1">
    <location>
        <begin position="180"/>
        <end position="513"/>
    </location>
</feature>
<dbReference type="PANTHER" id="PTHR45662:SF7">
    <property type="entry name" value="SACI DOMAIN PROTEIN (AFU_ORTHOLOGUE AFUA_1G15890)"/>
    <property type="match status" value="1"/>
</dbReference>
<dbReference type="Pfam" id="PF12456">
    <property type="entry name" value="hSac2"/>
    <property type="match status" value="1"/>
</dbReference>
<sequence>MQIRRSTLTADDTGYRLQSCDYPGKTLVLAFDGGIRMEDGIAAAAAAAATTESGDIGSECAGAASQITPQASDEGGQSVAVHAVAGIFELEYHRYVLVVTDSRHRGSVGGCDLYEVMSAAALPLDGAGSRAALCSLLKAGAAPESAQAECSPDSSRIEADASFERMELRVLDEIARVFRSGMFYSYDYDLTRSLQRKGGHAVDEAGRPLACNADREYWFNHSIQQPLLEHQGEEWALPLIQGCVQTTRYEGAGCDPFEVSVLSRRSCRRIGLRYERRGANADGDVANFVETEQLLVVEASGQPRHYVSFLQTRGSMPFLWKQPPSGLHPVPVVTGTDEDNVAVCAKHLRREIGRLGRQVLVNLVEHKGREAVVGSAYASLVGQCVAAEMVDARLVRYVPWDFHHETRGMRYGALAQIVEQLRREVGDMGYFWHAGSQTLTRQKGAFRVNCMDCLDRTNVVQSAIARSVLNEQLVRLGMHAAPDRGLAAYPGLDARLNHMWANNGDYLSRQYAGTSAMKGDFTRTGKRNLGGILNDATYSVARLWNSAFRDYFSQSIIDFLMGSHQVGDVFHALVDLQSREPGHAREMVSQREEAVRAAVAEAVSTGEQVHIACIVQPPLALDTPKVHAAANAVLLVTGAAVYICQQGEAPNATRIELAALAGIQCGAFVTDTRTPRGLDPDRNHGLVLFFSTPEAPPPAAPADGQAPPSAGRHYVACKLASEAQVVMQCAPDQAGDGVPQCGGQAAPGLARLDSLEGLPPRLFAECVCSTMQTLALSAGCSASSSSQFVVDAPIVSPAAARQGARLVDKMASRLHNALWL</sequence>
<gene>
    <name evidence="2" type="ORF">LPJ61_000276</name>
</gene>
<name>A0A9W7YHC0_9FUNG</name>